<feature type="transmembrane region" description="Helical" evidence="5">
    <location>
        <begin position="513"/>
        <end position="536"/>
    </location>
</feature>
<dbReference type="GO" id="GO:0007189">
    <property type="term" value="P:adenylate cyclase-activating G protein-coupled receptor signaling pathway"/>
    <property type="evidence" value="ECO:0000318"/>
    <property type="project" value="GO_Central"/>
</dbReference>
<evidence type="ECO:0000256" key="3">
    <source>
        <dbReference type="ARBA" id="ARBA00022989"/>
    </source>
</evidence>
<feature type="transmembrane region" description="Helical" evidence="5">
    <location>
        <begin position="170"/>
        <end position="191"/>
    </location>
</feature>
<dbReference type="CDD" id="cd00637">
    <property type="entry name" value="7tm_classA_rhodopsin-like"/>
    <property type="match status" value="1"/>
</dbReference>
<reference evidence="7 8" key="1">
    <citation type="journal article" date="2005" name="Science">
        <title>The genome of the basidiomycetous yeast and human pathogen Cryptococcus neoformans.</title>
        <authorList>
            <person name="Loftus B.J."/>
            <person name="Fung E."/>
            <person name="Roncaglia P."/>
            <person name="Rowley D."/>
            <person name="Amedeo P."/>
            <person name="Bruno D."/>
            <person name="Vamathevan J."/>
            <person name="Miranda M."/>
            <person name="Anderson I.J."/>
            <person name="Fraser J.A."/>
            <person name="Allen J.E."/>
            <person name="Bosdet I.E."/>
            <person name="Brent M.R."/>
            <person name="Chiu R."/>
            <person name="Doering T.L."/>
            <person name="Donlin M.J."/>
            <person name="D'Souza C.A."/>
            <person name="Fox D.S."/>
            <person name="Grinberg V."/>
            <person name="Fu J."/>
            <person name="Fukushima M."/>
            <person name="Haas B.J."/>
            <person name="Huang J.C."/>
            <person name="Janbon G."/>
            <person name="Jones S.J."/>
            <person name="Koo H.L."/>
            <person name="Krzywinski M.I."/>
            <person name="Kwon-Chung J.K."/>
            <person name="Lengeler K.B."/>
            <person name="Maiti R."/>
            <person name="Marra M.A."/>
            <person name="Marra R.E."/>
            <person name="Mathewson C.A."/>
            <person name="Mitchell T.G."/>
            <person name="Pertea M."/>
            <person name="Riggs F.R."/>
            <person name="Salzberg S.L."/>
            <person name="Schein J.E."/>
            <person name="Shvartsbeyn A."/>
            <person name="Shin H."/>
            <person name="Shumway M."/>
            <person name="Specht C.A."/>
            <person name="Suh B.B."/>
            <person name="Tenney A."/>
            <person name="Utterback T.R."/>
            <person name="Wickes B.L."/>
            <person name="Wortman J.R."/>
            <person name="Wye N.H."/>
            <person name="Kronstad J.W."/>
            <person name="Lodge J.K."/>
            <person name="Heitman J."/>
            <person name="Davis R.W."/>
            <person name="Fraser C.M."/>
            <person name="Hyman R.W."/>
        </authorList>
    </citation>
    <scope>NUCLEOTIDE SEQUENCE [LARGE SCALE GENOMIC DNA]</scope>
    <source>
        <strain evidence="8">JEC21 / ATCC MYA-565</strain>
    </source>
</reference>
<evidence type="ECO:0000256" key="4">
    <source>
        <dbReference type="ARBA" id="ARBA00023136"/>
    </source>
</evidence>
<feature type="transmembrane region" description="Helical" evidence="5">
    <location>
        <begin position="119"/>
        <end position="140"/>
    </location>
</feature>
<dbReference type="InParanoid" id="Q5KCU9"/>
<organism evidence="7 8">
    <name type="scientific">Cryptococcus deneoformans (strain JEC21 / ATCC MYA-565)</name>
    <name type="common">Cryptococcus neoformans var. neoformans serotype D</name>
    <dbReference type="NCBI Taxonomy" id="214684"/>
    <lineage>
        <taxon>Eukaryota</taxon>
        <taxon>Fungi</taxon>
        <taxon>Dikarya</taxon>
        <taxon>Basidiomycota</taxon>
        <taxon>Agaricomycotina</taxon>
        <taxon>Tremellomycetes</taxon>
        <taxon>Tremellales</taxon>
        <taxon>Cryptococcaceae</taxon>
        <taxon>Cryptococcus</taxon>
        <taxon>Cryptococcus neoformans species complex</taxon>
    </lineage>
</organism>
<protein>
    <submittedName>
        <fullName evidence="7">Expressed protein</fullName>
    </submittedName>
</protein>
<keyword evidence="3 5" id="KW-1133">Transmembrane helix</keyword>
<feature type="transmembrane region" description="Helical" evidence="5">
    <location>
        <begin position="40"/>
        <end position="59"/>
    </location>
</feature>
<keyword evidence="2 5" id="KW-0812">Transmembrane</keyword>
<dbReference type="eggNOG" id="ENOG502RZ52">
    <property type="taxonomic scope" value="Eukaryota"/>
</dbReference>
<dbReference type="InterPro" id="IPR017452">
    <property type="entry name" value="GPCR_Rhodpsn_7TM"/>
</dbReference>
<accession>Q55IV3</accession>
<feature type="domain" description="G-protein coupled receptors family 1 profile" evidence="6">
    <location>
        <begin position="21"/>
        <end position="193"/>
    </location>
</feature>
<dbReference type="HOGENOM" id="CLU_547472_0_0_1"/>
<dbReference type="InterPro" id="IPR000276">
    <property type="entry name" value="GPCR_Rhodpsn"/>
</dbReference>
<dbReference type="Proteomes" id="UP000002149">
    <property type="component" value="Chromosome 8"/>
</dbReference>
<dbReference type="AlphaFoldDB" id="Q5KCU9"/>
<dbReference type="OMA" id="CWTLVIA"/>
<evidence type="ECO:0000313" key="7">
    <source>
        <dbReference type="EMBL" id="AAW45099.1"/>
    </source>
</evidence>
<dbReference type="STRING" id="214684.Q5KCU9"/>
<dbReference type="Pfam" id="PF00001">
    <property type="entry name" value="7tm_1"/>
    <property type="match status" value="1"/>
</dbReference>
<dbReference type="GO" id="GO:0004930">
    <property type="term" value="F:G protein-coupled receptor activity"/>
    <property type="evidence" value="ECO:0000318"/>
    <property type="project" value="GO_Central"/>
</dbReference>
<feature type="transmembrane region" description="Helical" evidence="5">
    <location>
        <begin position="432"/>
        <end position="455"/>
    </location>
</feature>
<dbReference type="VEuPathDB" id="FungiDB:CNH02310"/>
<accession>Q5KCU9</accession>
<dbReference type="GeneID" id="3259235"/>
<feature type="transmembrane region" description="Helical" evidence="5">
    <location>
        <begin position="6"/>
        <end position="28"/>
    </location>
</feature>
<dbReference type="Gene3D" id="1.20.1070.10">
    <property type="entry name" value="Rhodopsin 7-helix transmembrane proteins"/>
    <property type="match status" value="1"/>
</dbReference>
<dbReference type="PANTHER" id="PTHR23112:SF0">
    <property type="entry name" value="TRANSMEMBRANE PROTEIN 116"/>
    <property type="match status" value="1"/>
</dbReference>
<dbReference type="OrthoDB" id="100006at2759"/>
<evidence type="ECO:0000256" key="2">
    <source>
        <dbReference type="ARBA" id="ARBA00022692"/>
    </source>
</evidence>
<keyword evidence="4 5" id="KW-0472">Membrane</keyword>
<comment type="subcellular location">
    <subcellularLocation>
        <location evidence="1">Membrane</location>
        <topology evidence="1">Multi-pass membrane protein</topology>
    </subcellularLocation>
</comment>
<dbReference type="RefSeq" id="XP_572406.1">
    <property type="nucleotide sequence ID" value="XM_572406.2"/>
</dbReference>
<dbReference type="EMBL" id="AE017348">
    <property type="protein sequence ID" value="AAW45099.1"/>
    <property type="molecule type" value="Genomic_DNA"/>
</dbReference>
<proteinExistence type="predicted"/>
<sequence>MPRYPLINAIGSIVISAITLTSALYLLVLLHRQGKGKLRVRLLVGMVVSDLLLGVVILPPDAMYLAGRKLVTGSAGCNAQGFILIAILFTQHLWTLAIVISTFLLLRHPLSRVTFLLERYSWVITPVIWGVSILHAGLWYHYIGYTNTGNLCYYGTRSARVGLDRDICQFIPRAFVFLVTIILYSRLFTFLRRPDTIQLSFHSTPKTSIIDVRSAQPARLPIAKLSKKLGITLSAACPQSPKKEVNPEAPWEAMEFIQVGNVDLLAPDATVTCVNDCAAARPPPASHFRALALESGSSSTNTLSAIAPPCKTEDASGTVQLSYDGSALISSSPKIGSSGVDVGVGVEASQTSMTIASAGCTTGFPALVESEKKVVGVKEEGEEPPEEQRQTLKEFFAEHQMSAAELGAVGKNGGGCQQRSATSYFNRQASLLMLYFPFAVSFFFGFLDFWIFFFFRVPLRIPGGVTRKVLMEGPDADICGGFPQYMAVFSVSLVRLVYDMAYSGSSNPVLGIISHWMVLSAGVIDGLVYGIAEFMVKRKVRRKMPEHL</sequence>
<dbReference type="SUPFAM" id="SSF81321">
    <property type="entry name" value="Family A G protein-coupled receptor-like"/>
    <property type="match status" value="1"/>
</dbReference>
<evidence type="ECO:0000313" key="8">
    <source>
        <dbReference type="Proteomes" id="UP000002149"/>
    </source>
</evidence>
<feature type="transmembrane region" description="Helical" evidence="5">
    <location>
        <begin position="79"/>
        <end position="107"/>
    </location>
</feature>
<dbReference type="PaxDb" id="214684-Q5KCU9"/>
<name>Q5KCU9_CRYD1</name>
<dbReference type="PROSITE" id="PS50262">
    <property type="entry name" value="G_PROTEIN_RECEP_F1_2"/>
    <property type="match status" value="1"/>
</dbReference>
<evidence type="ECO:0000256" key="1">
    <source>
        <dbReference type="ARBA" id="ARBA00004141"/>
    </source>
</evidence>
<keyword evidence="8" id="KW-1185">Reference proteome</keyword>
<dbReference type="GO" id="GO:0005886">
    <property type="term" value="C:plasma membrane"/>
    <property type="evidence" value="ECO:0000318"/>
    <property type="project" value="GO_Central"/>
</dbReference>
<dbReference type="PANTHER" id="PTHR23112">
    <property type="entry name" value="G PROTEIN-COUPLED RECEPTOR 157-RELATED"/>
    <property type="match status" value="1"/>
</dbReference>
<gene>
    <name evidence="7" type="ordered locus">CNH02310</name>
</gene>
<evidence type="ECO:0000256" key="5">
    <source>
        <dbReference type="SAM" id="Phobius"/>
    </source>
</evidence>
<evidence type="ECO:0000259" key="6">
    <source>
        <dbReference type="PROSITE" id="PS50262"/>
    </source>
</evidence>